<dbReference type="OrthoDB" id="982348at2"/>
<dbReference type="PROSITE" id="PS50235">
    <property type="entry name" value="USP_3"/>
    <property type="match status" value="1"/>
</dbReference>
<dbReference type="InterPro" id="IPR028889">
    <property type="entry name" value="USP"/>
</dbReference>
<reference evidence="3 4" key="1">
    <citation type="submission" date="2016-10" db="EMBL/GenBank/DDBJ databases">
        <title>Silvanigrella aquatica sp. nov., isolated from a freshwater lake located in the Black Forest, Germany, description of Silvanigrellaceae fam. nov., Silvanigrellales ord. nov., reclassification of the order Bdellovibrionales in the class Oligoflexia, reclassification of the families Bacteriovoracaceae and Halobacteriovoraceae in the new order Bacteriovoracales ord. nov., and reclassification of the family Pseudobacteriovoracaceae in the order Oligoflexiales.</title>
        <authorList>
            <person name="Hahn M.W."/>
            <person name="Schmidt J."/>
            <person name="Koll U."/>
            <person name="Rohde M."/>
            <person name="Verbag S."/>
            <person name="Pitt A."/>
            <person name="Nakai R."/>
            <person name="Naganuma T."/>
            <person name="Lang E."/>
        </authorList>
    </citation>
    <scope>NUCLEOTIDE SEQUENCE [LARGE SCALE GENOMIC DNA]</scope>
    <source>
        <strain evidence="3 4">MWH-Nonnen-W8red</strain>
    </source>
</reference>
<dbReference type="Proteomes" id="UP000184731">
    <property type="component" value="Chromosome"/>
</dbReference>
<feature type="domain" description="USP" evidence="2">
    <location>
        <begin position="60"/>
        <end position="379"/>
    </location>
</feature>
<dbReference type="PROSITE" id="PS51257">
    <property type="entry name" value="PROKAR_LIPOPROTEIN"/>
    <property type="match status" value="1"/>
</dbReference>
<dbReference type="AlphaFoldDB" id="A0A1L4D2B9"/>
<feature type="chain" id="PRO_5013154315" description="USP domain-containing protein" evidence="1">
    <location>
        <begin position="21"/>
        <end position="379"/>
    </location>
</feature>
<dbReference type="InterPro" id="IPR038765">
    <property type="entry name" value="Papain-like_cys_pep_sf"/>
</dbReference>
<dbReference type="RefSeq" id="WP_148698098.1">
    <property type="nucleotide sequence ID" value="NZ_CP017834.1"/>
</dbReference>
<dbReference type="CDD" id="cd02257">
    <property type="entry name" value="Peptidase_C19"/>
    <property type="match status" value="1"/>
</dbReference>
<evidence type="ECO:0000313" key="3">
    <source>
        <dbReference type="EMBL" id="APJ04342.1"/>
    </source>
</evidence>
<evidence type="ECO:0000259" key="2">
    <source>
        <dbReference type="PROSITE" id="PS50235"/>
    </source>
</evidence>
<protein>
    <recommendedName>
        <fullName evidence="2">USP domain-containing protein</fullName>
    </recommendedName>
</protein>
<keyword evidence="4" id="KW-1185">Reference proteome</keyword>
<dbReference type="EMBL" id="CP017834">
    <property type="protein sequence ID" value="APJ04342.1"/>
    <property type="molecule type" value="Genomic_DNA"/>
</dbReference>
<feature type="signal peptide" evidence="1">
    <location>
        <begin position="1"/>
        <end position="20"/>
    </location>
</feature>
<proteinExistence type="predicted"/>
<dbReference type="GO" id="GO:0004843">
    <property type="term" value="F:cysteine-type deubiquitinase activity"/>
    <property type="evidence" value="ECO:0007669"/>
    <property type="project" value="InterPro"/>
</dbReference>
<gene>
    <name evidence="3" type="ORF">AXG55_10665</name>
</gene>
<dbReference type="InterPro" id="IPR001394">
    <property type="entry name" value="Peptidase_C19_UCH"/>
</dbReference>
<keyword evidence="1" id="KW-0732">Signal</keyword>
<sequence length="379" mass="43176">MIKKLSVILLFLLAFMIASCDNSGQSSLGSSGKSPAQNTPSNSNGLSAFKNQANFLSQALGTTNLGNTCFANSVHKLIWSYLRNGDKVSAIPQKTLLQKEFYGFMNSLDINFDAVLNNNFSQNSDPGFKNKLNLVFNEFSLEQRNATGSETISGMKIRSDQMDADEYFKLLADYIELNSIQNSFMVSSQILLKNGVKKPLNTESLNTGHFSSNIFYSLNLNDNDKSLDELMKSNLTEEVEDVLDENTKTKHNEIKRTYLTLSDINNYPKKLFITLKRFYFDGQFNNKIEDKIKIPNNLAIYFHLINNHEKTYREVNYYLQGVIIHNGTSAAGHYYVYINDGGKWYRHDDAHVSEIMTSEDQKQMWNDIEKNGYILLFDS</sequence>
<dbReference type="STRING" id="1915309.AXG55_10665"/>
<dbReference type="InterPro" id="IPR050164">
    <property type="entry name" value="Peptidase_C19"/>
</dbReference>
<dbReference type="Pfam" id="PF00443">
    <property type="entry name" value="UCH"/>
    <property type="match status" value="1"/>
</dbReference>
<accession>A0A1L4D2B9</accession>
<dbReference type="GO" id="GO:0005829">
    <property type="term" value="C:cytosol"/>
    <property type="evidence" value="ECO:0007669"/>
    <property type="project" value="TreeGrafter"/>
</dbReference>
<dbReference type="Gene3D" id="3.90.70.10">
    <property type="entry name" value="Cysteine proteinases"/>
    <property type="match status" value="1"/>
</dbReference>
<dbReference type="PANTHER" id="PTHR24006:SF827">
    <property type="entry name" value="UBIQUITIN CARBOXYL-TERMINAL HYDROLASE 34"/>
    <property type="match status" value="1"/>
</dbReference>
<dbReference type="PANTHER" id="PTHR24006">
    <property type="entry name" value="UBIQUITIN CARBOXYL-TERMINAL HYDROLASE"/>
    <property type="match status" value="1"/>
</dbReference>
<dbReference type="SUPFAM" id="SSF54001">
    <property type="entry name" value="Cysteine proteinases"/>
    <property type="match status" value="1"/>
</dbReference>
<evidence type="ECO:0000256" key="1">
    <source>
        <dbReference type="SAM" id="SignalP"/>
    </source>
</evidence>
<dbReference type="InterPro" id="IPR018200">
    <property type="entry name" value="USP_CS"/>
</dbReference>
<dbReference type="GO" id="GO:0016579">
    <property type="term" value="P:protein deubiquitination"/>
    <property type="evidence" value="ECO:0007669"/>
    <property type="project" value="InterPro"/>
</dbReference>
<dbReference type="PROSITE" id="PS00973">
    <property type="entry name" value="USP_2"/>
    <property type="match status" value="1"/>
</dbReference>
<organism evidence="3 4">
    <name type="scientific">Silvanigrella aquatica</name>
    <dbReference type="NCBI Taxonomy" id="1915309"/>
    <lineage>
        <taxon>Bacteria</taxon>
        <taxon>Pseudomonadati</taxon>
        <taxon>Bdellovibrionota</taxon>
        <taxon>Oligoflexia</taxon>
        <taxon>Silvanigrellales</taxon>
        <taxon>Silvanigrellaceae</taxon>
        <taxon>Silvanigrella</taxon>
    </lineage>
</organism>
<evidence type="ECO:0000313" key="4">
    <source>
        <dbReference type="Proteomes" id="UP000184731"/>
    </source>
</evidence>
<name>A0A1L4D2B9_9BACT</name>
<dbReference type="KEGG" id="saqi:AXG55_10665"/>